<dbReference type="GO" id="GO:0032259">
    <property type="term" value="P:methylation"/>
    <property type="evidence" value="ECO:0007669"/>
    <property type="project" value="UniProtKB-KW"/>
</dbReference>
<dbReference type="Proteomes" id="UP000076552">
    <property type="component" value="Unassembled WGS sequence"/>
</dbReference>
<gene>
    <name evidence="2" type="ORF">CT0861_04745</name>
</gene>
<protein>
    <submittedName>
        <fullName evidence="2">Methyltransferase domain-containing protein</fullName>
    </submittedName>
</protein>
<comment type="caution">
    <text evidence="2">The sequence shown here is derived from an EMBL/GenBank/DDBJ whole genome shotgun (WGS) entry which is preliminary data.</text>
</comment>
<keyword evidence="2" id="KW-0808">Transferase</keyword>
<feature type="domain" description="Methyltransferase" evidence="1">
    <location>
        <begin position="90"/>
        <end position="185"/>
    </location>
</feature>
<dbReference type="SUPFAM" id="SSF53335">
    <property type="entry name" value="S-adenosyl-L-methionine-dependent methyltransferases"/>
    <property type="match status" value="1"/>
</dbReference>
<dbReference type="EMBL" id="LFIV01000295">
    <property type="protein sequence ID" value="KZL64110.1"/>
    <property type="molecule type" value="Genomic_DNA"/>
</dbReference>
<evidence type="ECO:0000313" key="2">
    <source>
        <dbReference type="EMBL" id="KZL64110.1"/>
    </source>
</evidence>
<keyword evidence="2" id="KW-0489">Methyltransferase</keyword>
<dbReference type="GO" id="GO:0008168">
    <property type="term" value="F:methyltransferase activity"/>
    <property type="evidence" value="ECO:0007669"/>
    <property type="project" value="UniProtKB-KW"/>
</dbReference>
<organism evidence="2 3">
    <name type="scientific">Colletotrichum tofieldiae</name>
    <dbReference type="NCBI Taxonomy" id="708197"/>
    <lineage>
        <taxon>Eukaryota</taxon>
        <taxon>Fungi</taxon>
        <taxon>Dikarya</taxon>
        <taxon>Ascomycota</taxon>
        <taxon>Pezizomycotina</taxon>
        <taxon>Sordariomycetes</taxon>
        <taxon>Hypocreomycetidae</taxon>
        <taxon>Glomerellales</taxon>
        <taxon>Glomerellaceae</taxon>
        <taxon>Colletotrichum</taxon>
        <taxon>Colletotrichum spaethianum species complex</taxon>
    </lineage>
</organism>
<dbReference type="AlphaFoldDB" id="A0A166LZL5"/>
<dbReference type="Gene3D" id="3.40.50.150">
    <property type="entry name" value="Vaccinia Virus protein VP39"/>
    <property type="match status" value="1"/>
</dbReference>
<dbReference type="InterPro" id="IPR041698">
    <property type="entry name" value="Methyltransf_25"/>
</dbReference>
<dbReference type="InterPro" id="IPR029063">
    <property type="entry name" value="SAM-dependent_MTases_sf"/>
</dbReference>
<sequence length="319" mass="36505">MERSSLEQIVAKPFSPIHYNMTAAAQPLSVPSLERWNREEGSVYMLNSGDLAKERERLEYNHYNIWLPLCGGLCPPHILEYLRQLPSPHVAEIATGTGVWLKDMAKQLPVSAMLRGIDMDSTKFPRASELPPNCSMMQHNALRPFPEQMLGTFDMVHVRLLRLGLKKEDWETLAHNIFALLRPGGYLHWEEVADSSWKCIPPSRAFDEWKRIETLWAMSVGRDPFMPAQLPIVLRNVGFTDVDEKIWNTYGVEDKMRGPMTKISTEIVRRVMLAVLEDGGTETLQSMKDIDRLESGMRQDVLNGALVGFSYTWIWGRHP</sequence>
<reference evidence="2 3" key="1">
    <citation type="submission" date="2015-06" db="EMBL/GenBank/DDBJ databases">
        <title>Survival trade-offs in plant roots during colonization by closely related pathogenic and mutualistic fungi.</title>
        <authorList>
            <person name="Hacquard S."/>
            <person name="Kracher B."/>
            <person name="Hiruma K."/>
            <person name="Weinman A."/>
            <person name="Muench P."/>
            <person name="Garrido Oter R."/>
            <person name="Ver Loren van Themaat E."/>
            <person name="Dallerey J.-F."/>
            <person name="Damm U."/>
            <person name="Henrissat B."/>
            <person name="Lespinet O."/>
            <person name="Thon M."/>
            <person name="Kemen E."/>
            <person name="McHardy A.C."/>
            <person name="Schulze-Lefert P."/>
            <person name="O'Connell R.J."/>
        </authorList>
    </citation>
    <scope>NUCLEOTIDE SEQUENCE [LARGE SCALE GENOMIC DNA]</scope>
    <source>
        <strain evidence="2 3">0861</strain>
    </source>
</reference>
<evidence type="ECO:0000259" key="1">
    <source>
        <dbReference type="Pfam" id="PF13649"/>
    </source>
</evidence>
<evidence type="ECO:0000313" key="3">
    <source>
        <dbReference type="Proteomes" id="UP000076552"/>
    </source>
</evidence>
<keyword evidence="3" id="KW-1185">Reference proteome</keyword>
<name>A0A166LZL5_9PEZI</name>
<proteinExistence type="predicted"/>
<accession>A0A166LZL5</accession>
<dbReference type="Pfam" id="PF13649">
    <property type="entry name" value="Methyltransf_25"/>
    <property type="match status" value="1"/>
</dbReference>
<dbReference type="STRING" id="708197.A0A166LZL5"/>